<protein>
    <submittedName>
        <fullName evidence="10">Protein dispatched 2</fullName>
    </submittedName>
</protein>
<comment type="subcellular location">
    <subcellularLocation>
        <location evidence="1">Membrane</location>
        <topology evidence="1">Multi-pass membrane protein</topology>
    </subcellularLocation>
</comment>
<comment type="caution">
    <text evidence="10">The sequence shown here is derived from an EMBL/GenBank/DDBJ whole genome shotgun (WGS) entry which is preliminary data.</text>
</comment>
<feature type="compositionally biased region" description="Polar residues" evidence="7">
    <location>
        <begin position="1470"/>
        <end position="1486"/>
    </location>
</feature>
<feature type="transmembrane region" description="Helical" evidence="8">
    <location>
        <begin position="550"/>
        <end position="568"/>
    </location>
</feature>
<feature type="region of interest" description="Disordered" evidence="7">
    <location>
        <begin position="1379"/>
        <end position="1503"/>
    </location>
</feature>
<gene>
    <name evidence="10" type="primary">disp2</name>
    <name evidence="10" type="ORF">EYF80_005583</name>
</gene>
<dbReference type="PANTHER" id="PTHR45951">
    <property type="entry name" value="PROTEIN DISPATCHED-RELATED"/>
    <property type="match status" value="1"/>
</dbReference>
<feature type="domain" description="SSD" evidence="9">
    <location>
        <begin position="531"/>
        <end position="680"/>
    </location>
</feature>
<feature type="transmembrane region" description="Helical" evidence="8">
    <location>
        <begin position="1049"/>
        <end position="1071"/>
    </location>
</feature>
<dbReference type="GO" id="GO:0022857">
    <property type="term" value="F:transmembrane transporter activity"/>
    <property type="evidence" value="ECO:0007669"/>
    <property type="project" value="TreeGrafter"/>
</dbReference>
<comment type="similarity">
    <text evidence="6">Belongs to the dispatched family.</text>
</comment>
<evidence type="ECO:0000313" key="11">
    <source>
        <dbReference type="Proteomes" id="UP000314294"/>
    </source>
</evidence>
<feature type="transmembrane region" description="Helical" evidence="8">
    <location>
        <begin position="1122"/>
        <end position="1144"/>
    </location>
</feature>
<feature type="transmembrane region" description="Helical" evidence="8">
    <location>
        <begin position="204"/>
        <end position="226"/>
    </location>
</feature>
<feature type="region of interest" description="Disordered" evidence="7">
    <location>
        <begin position="31"/>
        <end position="54"/>
    </location>
</feature>
<evidence type="ECO:0000259" key="9">
    <source>
        <dbReference type="PROSITE" id="PS50156"/>
    </source>
</evidence>
<keyword evidence="4 8" id="KW-0472">Membrane</keyword>
<organism evidence="10 11">
    <name type="scientific">Liparis tanakae</name>
    <name type="common">Tanaka's snailfish</name>
    <dbReference type="NCBI Taxonomy" id="230148"/>
    <lineage>
        <taxon>Eukaryota</taxon>
        <taxon>Metazoa</taxon>
        <taxon>Chordata</taxon>
        <taxon>Craniata</taxon>
        <taxon>Vertebrata</taxon>
        <taxon>Euteleostomi</taxon>
        <taxon>Actinopterygii</taxon>
        <taxon>Neopterygii</taxon>
        <taxon>Teleostei</taxon>
        <taxon>Neoteleostei</taxon>
        <taxon>Acanthomorphata</taxon>
        <taxon>Eupercaria</taxon>
        <taxon>Perciformes</taxon>
        <taxon>Cottioidei</taxon>
        <taxon>Cottales</taxon>
        <taxon>Liparidae</taxon>
        <taxon>Liparis</taxon>
    </lineage>
</organism>
<evidence type="ECO:0000256" key="5">
    <source>
        <dbReference type="ARBA" id="ARBA00023180"/>
    </source>
</evidence>
<dbReference type="PANTHER" id="PTHR45951:SF2">
    <property type="entry name" value="PROTEIN DISPATCHED HOMOLOG 2"/>
    <property type="match status" value="1"/>
</dbReference>
<keyword evidence="5" id="KW-0325">Glycoprotein</keyword>
<feature type="transmembrane region" description="Helical" evidence="8">
    <location>
        <begin position="658"/>
        <end position="680"/>
    </location>
</feature>
<feature type="transmembrane region" description="Helical" evidence="8">
    <location>
        <begin position="1078"/>
        <end position="1102"/>
    </location>
</feature>
<dbReference type="Pfam" id="PF12349">
    <property type="entry name" value="Sterol-sensing"/>
    <property type="match status" value="1"/>
</dbReference>
<dbReference type="EMBL" id="SRLO01000028">
    <property type="protein sequence ID" value="TNN84256.1"/>
    <property type="molecule type" value="Genomic_DNA"/>
</dbReference>
<dbReference type="PROSITE" id="PS50156">
    <property type="entry name" value="SSD"/>
    <property type="match status" value="1"/>
</dbReference>
<dbReference type="InterPro" id="IPR000731">
    <property type="entry name" value="SSD"/>
</dbReference>
<proteinExistence type="inferred from homology"/>
<feature type="compositionally biased region" description="Low complexity" evidence="7">
    <location>
        <begin position="266"/>
        <end position="288"/>
    </location>
</feature>
<feature type="compositionally biased region" description="Low complexity" evidence="7">
    <location>
        <begin position="148"/>
        <end position="163"/>
    </location>
</feature>
<evidence type="ECO:0000256" key="8">
    <source>
        <dbReference type="SAM" id="Phobius"/>
    </source>
</evidence>
<name>A0A4Z2J244_9TELE</name>
<dbReference type="FunFam" id="1.20.1640.10:FF:000011">
    <property type="entry name" value="Dispatched RND transporter family member 1"/>
    <property type="match status" value="1"/>
</dbReference>
<feature type="compositionally biased region" description="Basic and acidic residues" evidence="7">
    <location>
        <begin position="133"/>
        <end position="147"/>
    </location>
</feature>
<dbReference type="GO" id="GO:0016020">
    <property type="term" value="C:membrane"/>
    <property type="evidence" value="ECO:0007669"/>
    <property type="project" value="UniProtKB-SubCell"/>
</dbReference>
<sequence length="1503" mass="165122">MKGGFRSLARVAAGRYAVCFCAVTSRSTEPESISRSDFQQSSRGVCESHRRGEEGERPFRAAYTSMGPIRRGVDDSESPTREERFIGCVYESPASPTGWDGLVPHCPRAGACSSPRLRKCPHCSRYGPTEPNTCRDRHSNTTDRPHAEGGAAAKAARGRTSARQTTRRGEVRCHWLRGSNESRTQKPTQRHEAALSYSQVVVDYPLAVLVGCAVLLLGCSLAGLFIGPLPDFSDPLLGFEPRGTYIGVRQSSLSELQENTGPGRKLSPLPQQLSRSSGGAVSGDSSSSHDAPRLRVKRMLARDSSLDSFLCDAPGGGLAQLVFRSENSASLWSLRAIHAMCEMEQSRIRSQAQFQDLCQQHVRGASEGTARSGCCPSWSLGNYLALLTNASCCLSLTSHQVSDSLNLLRKCGPYYHEGHLVEACVDRPNHGGCSSVPSRCKQSRVVFQILHFLVDKDFLSPQTVEYQIPTLKYSLLFLPVDKGEHMMEMYMNSLEGRELRHNNTTITGMDFGLKQRLFKYYLARDSIYPVLAVACLLFTMALYLHSLFLVALSAIAVTGSLLTSYFLYKVAFRLTFFPLVNLSAALVLLGSCSNQVFIFTDFWNLQRSQNPSASLEKRVNRALQEVGHLIMASGLTSSAAFFSGYLSSITVIRCFSVYLGTASFVNSVAALAWLPCALVLRERYVDASSAAVAAQGWKPCCSKHGGGGFWDTSLRKRCLFTLGQKLRELKKGLGDTSNLLFLKILPCGVVKFRYIWVCWFAVLAAGGAYMSCIDPGMTLPTLDSGVAQLFRSNHPFERYDAEYRHMFMFERQRNGEEKAVELRLVWGVKPTDNGDHFNPKSNGSLVYNPEFNMSQPEAQVWLRDLCSRVQNQSFYSTPSPEDKDVTTDNVCLVEQLAQWVTVRRCSESDDSLPFCCNDIPFPYPPSVFEKCLGMMLAERYAEEHPAPSGGLYFHPDGRVAALVLAFKTTYLYSFNFSRTSLFYGEILSWFNREMSGAPPGLQNGWFVSQLSLFDLQHALSSETLVVAGFSVALTFASLLLTTWNILLSIYGTVAVGGSVFVTIGLLVLLEWQLSGIEALFISAAAGLSVDFVANYCISYSLAPHSDKIGKVAHATKIMGCPVAIISGAFFSMGIIMLPATVLLFRKLGIFLFLVKCVACGFATFFFQSLCCFFGPQKNCGEVLLPCLSGHGDGAPGADPGCSSSNGAFGRSRLRRSYEKDATGYLYPDHQRQQRQKQTAAGGGGGRGPEQYELQPLAYRLSDSFENSTCTSKLSNRPSVLSDEIDYCGRDMGSNSIGGDSEEMCGRHPKTCQPPAALQTSSPYRANSLRPEDVGNDKRLCQTCRGQSGGVKHWNNTSMSSSSSMEDTIVSHTLETIDQPSLCKDNHTAEDGLYPHPHSNTRHLSSLSQSSGEGLEDSCEMCLSDEIEPGLSGTQPNEDEEEVELQPGHLNGKRDTLHLSLRETVYETGTKGRSSQSEDVVLPNSQPDLPDVWIKRDGQREDAC</sequence>
<feature type="region of interest" description="Disordered" evidence="7">
    <location>
        <begin position="254"/>
        <end position="293"/>
    </location>
</feature>
<dbReference type="Proteomes" id="UP000314294">
    <property type="component" value="Unassembled WGS sequence"/>
</dbReference>
<dbReference type="GO" id="GO:0007224">
    <property type="term" value="P:smoothened signaling pathway"/>
    <property type="evidence" value="ECO:0007669"/>
    <property type="project" value="TreeGrafter"/>
</dbReference>
<keyword evidence="11" id="KW-1185">Reference proteome</keyword>
<evidence type="ECO:0000256" key="7">
    <source>
        <dbReference type="SAM" id="MobiDB-lite"/>
    </source>
</evidence>
<feature type="transmembrane region" description="Helical" evidence="8">
    <location>
        <begin position="754"/>
        <end position="772"/>
    </location>
</feature>
<reference evidence="10 11" key="1">
    <citation type="submission" date="2019-03" db="EMBL/GenBank/DDBJ databases">
        <title>First draft genome of Liparis tanakae, snailfish: a comprehensive survey of snailfish specific genes.</title>
        <authorList>
            <person name="Kim W."/>
            <person name="Song I."/>
            <person name="Jeong J.-H."/>
            <person name="Kim D."/>
            <person name="Kim S."/>
            <person name="Ryu S."/>
            <person name="Song J.Y."/>
            <person name="Lee S.K."/>
        </authorList>
    </citation>
    <scope>NUCLEOTIDE SEQUENCE [LARGE SCALE GENOMIC DNA]</scope>
    <source>
        <tissue evidence="10">Muscle</tissue>
    </source>
</reference>
<keyword evidence="3 8" id="KW-1133">Transmembrane helix</keyword>
<evidence type="ECO:0000256" key="3">
    <source>
        <dbReference type="ARBA" id="ARBA00022989"/>
    </source>
</evidence>
<feature type="compositionally biased region" description="Basic and acidic residues" evidence="7">
    <location>
        <begin position="1451"/>
        <end position="1464"/>
    </location>
</feature>
<dbReference type="InterPro" id="IPR052081">
    <property type="entry name" value="Dispatched_Hh_regulator"/>
</dbReference>
<feature type="region of interest" description="Disordered" evidence="7">
    <location>
        <begin position="131"/>
        <end position="169"/>
    </location>
</feature>
<dbReference type="SUPFAM" id="SSF82866">
    <property type="entry name" value="Multidrug efflux transporter AcrB transmembrane domain"/>
    <property type="match status" value="2"/>
</dbReference>
<dbReference type="InterPro" id="IPR053958">
    <property type="entry name" value="HMGCR/SNAP/NPC1-like_SSD"/>
</dbReference>
<evidence type="ECO:0000313" key="10">
    <source>
        <dbReference type="EMBL" id="TNN84256.1"/>
    </source>
</evidence>
<feature type="compositionally biased region" description="Acidic residues" evidence="7">
    <location>
        <begin position="1413"/>
        <end position="1427"/>
    </location>
</feature>
<evidence type="ECO:0000256" key="4">
    <source>
        <dbReference type="ARBA" id="ARBA00023136"/>
    </source>
</evidence>
<feature type="compositionally biased region" description="Basic and acidic residues" evidence="7">
    <location>
        <begin position="1492"/>
        <end position="1503"/>
    </location>
</feature>
<evidence type="ECO:0000256" key="1">
    <source>
        <dbReference type="ARBA" id="ARBA00004141"/>
    </source>
</evidence>
<feature type="transmembrane region" description="Helical" evidence="8">
    <location>
        <begin position="526"/>
        <end position="544"/>
    </location>
</feature>
<keyword evidence="2 8" id="KW-0812">Transmembrane</keyword>
<feature type="transmembrane region" description="Helical" evidence="8">
    <location>
        <begin position="1024"/>
        <end position="1043"/>
    </location>
</feature>
<evidence type="ECO:0000256" key="6">
    <source>
        <dbReference type="ARBA" id="ARBA00038046"/>
    </source>
</evidence>
<feature type="region of interest" description="Disordered" evidence="7">
    <location>
        <begin position="1316"/>
        <end position="1335"/>
    </location>
</feature>
<feature type="compositionally biased region" description="Low complexity" evidence="7">
    <location>
        <begin position="1403"/>
        <end position="1412"/>
    </location>
</feature>
<feature type="transmembrane region" description="Helical" evidence="8">
    <location>
        <begin position="580"/>
        <end position="606"/>
    </location>
</feature>
<feature type="transmembrane region" description="Helical" evidence="8">
    <location>
        <begin position="626"/>
        <end position="646"/>
    </location>
</feature>
<dbReference type="Gene3D" id="1.20.1640.10">
    <property type="entry name" value="Multidrug efflux transporter AcrB transmembrane domain"/>
    <property type="match status" value="1"/>
</dbReference>
<accession>A0A4Z2J244</accession>
<dbReference type="OrthoDB" id="193905at2759"/>
<evidence type="ECO:0000256" key="2">
    <source>
        <dbReference type="ARBA" id="ARBA00022692"/>
    </source>
</evidence>
<feature type="region of interest" description="Disordered" evidence="7">
    <location>
        <begin position="1224"/>
        <end position="1250"/>
    </location>
</feature>